<dbReference type="OrthoDB" id="10260542at2759"/>
<evidence type="ECO:0000313" key="2">
    <source>
        <dbReference type="EMBL" id="KAG7557304.1"/>
    </source>
</evidence>
<name>A0A8T1ZH51_ARASU</name>
<evidence type="ECO:0000259" key="1">
    <source>
        <dbReference type="Pfam" id="PF05899"/>
    </source>
</evidence>
<comment type="caution">
    <text evidence="2">The sequence shown here is derived from an EMBL/GenBank/DDBJ whole genome shotgun (WGS) entry which is preliminary data.</text>
</comment>
<sequence length="116" mass="13331">MGNSKETILSLLSSEILIENHGVKILSQVSDTKLAQLDYTSWTKWEGDPSTFPWTFENTETIYFVEGKVKVNVDGHEKEEEAFEIGKGDVVVFPKNMKCVWNITESVKKYFIHEEL</sequence>
<feature type="domain" description="(S)-ureidoglycine aminohydrolase cupin" evidence="1">
    <location>
        <begin position="35"/>
        <end position="111"/>
    </location>
</feature>
<protein>
    <submittedName>
        <fullName evidence="2">RmlC-like cupin domain superfamily</fullName>
    </submittedName>
</protein>
<gene>
    <name evidence="2" type="ORF">ISN44_As11g032810</name>
</gene>
<dbReference type="PANTHER" id="PTHR33271">
    <property type="entry name" value="OS04G0445200 PROTEIN"/>
    <property type="match status" value="1"/>
</dbReference>
<proteinExistence type="predicted"/>
<organism evidence="2 3">
    <name type="scientific">Arabidopsis suecica</name>
    <name type="common">Swedish thale-cress</name>
    <name type="synonym">Cardaminopsis suecica</name>
    <dbReference type="NCBI Taxonomy" id="45249"/>
    <lineage>
        <taxon>Eukaryota</taxon>
        <taxon>Viridiplantae</taxon>
        <taxon>Streptophyta</taxon>
        <taxon>Embryophyta</taxon>
        <taxon>Tracheophyta</taxon>
        <taxon>Spermatophyta</taxon>
        <taxon>Magnoliopsida</taxon>
        <taxon>eudicotyledons</taxon>
        <taxon>Gunneridae</taxon>
        <taxon>Pentapetalae</taxon>
        <taxon>rosids</taxon>
        <taxon>malvids</taxon>
        <taxon>Brassicales</taxon>
        <taxon>Brassicaceae</taxon>
        <taxon>Camelineae</taxon>
        <taxon>Arabidopsis</taxon>
    </lineage>
</organism>
<dbReference type="PANTHER" id="PTHR33271:SF1">
    <property type="entry name" value="RMLC-LIKE JELLY ROLL PROTEIN-RELATED"/>
    <property type="match status" value="1"/>
</dbReference>
<accession>A0A8T1ZH51</accession>
<dbReference type="Pfam" id="PF05899">
    <property type="entry name" value="Cupin_3"/>
    <property type="match status" value="1"/>
</dbReference>
<dbReference type="InterPro" id="IPR008579">
    <property type="entry name" value="UGlyAH_Cupin_dom"/>
</dbReference>
<dbReference type="AlphaFoldDB" id="A0A8T1ZH51"/>
<evidence type="ECO:0000313" key="3">
    <source>
        <dbReference type="Proteomes" id="UP000694251"/>
    </source>
</evidence>
<reference evidence="2 3" key="1">
    <citation type="submission" date="2020-12" db="EMBL/GenBank/DDBJ databases">
        <title>Concerted genomic and epigenomic changes stabilize Arabidopsis allopolyploids.</title>
        <authorList>
            <person name="Chen Z."/>
        </authorList>
    </citation>
    <scope>NUCLEOTIDE SEQUENCE [LARGE SCALE GENOMIC DNA]</scope>
    <source>
        <strain evidence="2">As9502</strain>
        <tissue evidence="2">Leaf</tissue>
    </source>
</reference>
<dbReference type="CDD" id="cd02227">
    <property type="entry name" value="cupin_TM1112-like"/>
    <property type="match status" value="1"/>
</dbReference>
<dbReference type="Proteomes" id="UP000694251">
    <property type="component" value="Chromosome 11"/>
</dbReference>
<keyword evidence="3" id="KW-1185">Reference proteome</keyword>
<dbReference type="EMBL" id="JAEFBJ010000011">
    <property type="protein sequence ID" value="KAG7557304.1"/>
    <property type="molecule type" value="Genomic_DNA"/>
</dbReference>